<dbReference type="FunFam" id="1.10.10.10:FF:000001">
    <property type="entry name" value="LysR family transcriptional regulator"/>
    <property type="match status" value="1"/>
</dbReference>
<evidence type="ECO:0000256" key="3">
    <source>
        <dbReference type="ARBA" id="ARBA00023125"/>
    </source>
</evidence>
<dbReference type="PANTHER" id="PTHR30346:SF0">
    <property type="entry name" value="HCA OPERON TRANSCRIPTIONAL ACTIVATOR HCAR"/>
    <property type="match status" value="1"/>
</dbReference>
<dbReference type="SUPFAM" id="SSF53850">
    <property type="entry name" value="Periplasmic binding protein-like II"/>
    <property type="match status" value="1"/>
</dbReference>
<dbReference type="GO" id="GO:0003677">
    <property type="term" value="F:DNA binding"/>
    <property type="evidence" value="ECO:0007669"/>
    <property type="project" value="UniProtKB-KW"/>
</dbReference>
<dbReference type="InterPro" id="IPR000847">
    <property type="entry name" value="LysR_HTH_N"/>
</dbReference>
<dbReference type="InterPro" id="IPR036388">
    <property type="entry name" value="WH-like_DNA-bd_sf"/>
</dbReference>
<dbReference type="GO" id="GO:0003700">
    <property type="term" value="F:DNA-binding transcription factor activity"/>
    <property type="evidence" value="ECO:0007669"/>
    <property type="project" value="InterPro"/>
</dbReference>
<reference evidence="7" key="1">
    <citation type="submission" date="2009-09" db="EMBL/GenBank/DDBJ databases">
        <title>The complete genome of Nakamurella multipartita DSM 44233.</title>
        <authorList>
            <consortium name="US DOE Joint Genome Institute (JGI-PGF)"/>
            <person name="Lucas S."/>
            <person name="Copeland A."/>
            <person name="Lapidus A."/>
            <person name="Glavina del Rio T."/>
            <person name="Dalin E."/>
            <person name="Tice H."/>
            <person name="Bruce D."/>
            <person name="Goodwin L."/>
            <person name="Pitluck S."/>
            <person name="Kyrpides N."/>
            <person name="Mavromatis K."/>
            <person name="Ivanova N."/>
            <person name="Ovchinnikova G."/>
            <person name="Sims D."/>
            <person name="Meincke L."/>
            <person name="Brettin T."/>
            <person name="Detter J.C."/>
            <person name="Han C."/>
            <person name="Larimer F."/>
            <person name="Land M."/>
            <person name="Hauser L."/>
            <person name="Markowitz V."/>
            <person name="Cheng J.-F."/>
            <person name="Hugenholtz P."/>
            <person name="Woyke T."/>
            <person name="Wu D."/>
            <person name="Klenk H.-P."/>
            <person name="Eisen J.A."/>
        </authorList>
    </citation>
    <scope>NUCLEOTIDE SEQUENCE [LARGE SCALE GENOMIC DNA]</scope>
    <source>
        <strain evidence="7">ATCC 700099 / DSM 44233 / CIP 104796 / JCM 9543 / NBRC 105858 / Y-104</strain>
    </source>
</reference>
<evidence type="ECO:0000256" key="2">
    <source>
        <dbReference type="ARBA" id="ARBA00023015"/>
    </source>
</evidence>
<dbReference type="PRINTS" id="PR00039">
    <property type="entry name" value="HTHLYSR"/>
</dbReference>
<dbReference type="KEGG" id="nml:Namu_5055"/>
<dbReference type="PANTHER" id="PTHR30346">
    <property type="entry name" value="TRANSCRIPTIONAL DUAL REGULATOR HCAR-RELATED"/>
    <property type="match status" value="1"/>
</dbReference>
<dbReference type="HOGENOM" id="CLU_039613_6_4_11"/>
<dbReference type="AlphaFoldDB" id="C8XB34"/>
<dbReference type="Gene3D" id="1.10.10.10">
    <property type="entry name" value="Winged helix-like DNA-binding domain superfamily/Winged helix DNA-binding domain"/>
    <property type="match status" value="1"/>
</dbReference>
<protein>
    <submittedName>
        <fullName evidence="6">Transcriptional regulator, LysR family</fullName>
    </submittedName>
</protein>
<reference evidence="6 7" key="2">
    <citation type="journal article" date="2010" name="Stand. Genomic Sci.">
        <title>Complete genome sequence of Nakamurella multipartita type strain (Y-104).</title>
        <authorList>
            <person name="Tice H."/>
            <person name="Mayilraj S."/>
            <person name="Sims D."/>
            <person name="Lapidus A."/>
            <person name="Nolan M."/>
            <person name="Lucas S."/>
            <person name="Glavina Del Rio T."/>
            <person name="Copeland A."/>
            <person name="Cheng J.F."/>
            <person name="Meincke L."/>
            <person name="Bruce D."/>
            <person name="Goodwin L."/>
            <person name="Pitluck S."/>
            <person name="Ivanova N."/>
            <person name="Mavromatis K."/>
            <person name="Ovchinnikova G."/>
            <person name="Pati A."/>
            <person name="Chen A."/>
            <person name="Palaniappan K."/>
            <person name="Land M."/>
            <person name="Hauser L."/>
            <person name="Chang Y.J."/>
            <person name="Jeffries C.D."/>
            <person name="Detter J.C."/>
            <person name="Brettin T."/>
            <person name="Rohde M."/>
            <person name="Goker M."/>
            <person name="Bristow J."/>
            <person name="Eisen J.A."/>
            <person name="Markowitz V."/>
            <person name="Hugenholtz P."/>
            <person name="Kyrpides N.C."/>
            <person name="Klenk H.P."/>
            <person name="Chen F."/>
        </authorList>
    </citation>
    <scope>NUCLEOTIDE SEQUENCE [LARGE SCALE GENOMIC DNA]</scope>
    <source>
        <strain evidence="7">ATCC 700099 / DSM 44233 / CIP 104796 / JCM 9543 / NBRC 105858 / Y-104</strain>
    </source>
</reference>
<sequence>MDLDLRSVRYFVALADELHFGRAAAKLYLSQPALSKQIRKLEERLGTRLLVRDTRHVTLTARGERFLVEARQLLAIAQSMQQPDRVNSLRMAHIFELDTSRVIADAFASACPDVDLSEHAMDSAAQLEALLEHRLDVAILRISPRMVLDHPAGWTHRLLRLEPLVLVGHPGPAGPADSLLDRPLDVFGDPPESGSYNAHGDYLTALEHDLGVRLRWLGTPGAFSHCLTRVTRAPGPTQFLEFHSYAVRYAEHGLALSWPREAQPYYPWSLAWRDEPASPALADFLRIARDEAGRRGWLAHPAAAHGAPWLPPDDPSRAA</sequence>
<dbReference type="STRING" id="479431.Namu_5055"/>
<evidence type="ECO:0000256" key="1">
    <source>
        <dbReference type="ARBA" id="ARBA00009437"/>
    </source>
</evidence>
<organism evidence="6 7">
    <name type="scientific">Nakamurella multipartita (strain ATCC 700099 / DSM 44233 / CIP 104796 / JCM 9543 / NBRC 105858 / Y-104)</name>
    <name type="common">Microsphaera multipartita</name>
    <dbReference type="NCBI Taxonomy" id="479431"/>
    <lineage>
        <taxon>Bacteria</taxon>
        <taxon>Bacillati</taxon>
        <taxon>Actinomycetota</taxon>
        <taxon>Actinomycetes</taxon>
        <taxon>Nakamurellales</taxon>
        <taxon>Nakamurellaceae</taxon>
        <taxon>Nakamurella</taxon>
    </lineage>
</organism>
<dbReference type="eggNOG" id="COG0583">
    <property type="taxonomic scope" value="Bacteria"/>
</dbReference>
<dbReference type="InterPro" id="IPR036390">
    <property type="entry name" value="WH_DNA-bd_sf"/>
</dbReference>
<evidence type="ECO:0000259" key="5">
    <source>
        <dbReference type="PROSITE" id="PS50931"/>
    </source>
</evidence>
<dbReference type="PROSITE" id="PS50931">
    <property type="entry name" value="HTH_LYSR"/>
    <property type="match status" value="1"/>
</dbReference>
<dbReference type="Pfam" id="PF00126">
    <property type="entry name" value="HTH_1"/>
    <property type="match status" value="1"/>
</dbReference>
<evidence type="ECO:0000313" key="6">
    <source>
        <dbReference type="EMBL" id="ACV81326.1"/>
    </source>
</evidence>
<dbReference type="EMBL" id="CP001737">
    <property type="protein sequence ID" value="ACV81326.1"/>
    <property type="molecule type" value="Genomic_DNA"/>
</dbReference>
<keyword evidence="2" id="KW-0805">Transcription regulation</keyword>
<dbReference type="Proteomes" id="UP000002218">
    <property type="component" value="Chromosome"/>
</dbReference>
<comment type="similarity">
    <text evidence="1">Belongs to the LysR transcriptional regulatory family.</text>
</comment>
<gene>
    <name evidence="6" type="ordered locus">Namu_5055</name>
</gene>
<proteinExistence type="inferred from homology"/>
<dbReference type="SUPFAM" id="SSF46785">
    <property type="entry name" value="Winged helix' DNA-binding domain"/>
    <property type="match status" value="1"/>
</dbReference>
<keyword evidence="7" id="KW-1185">Reference proteome</keyword>
<dbReference type="InParanoid" id="C8XB34"/>
<evidence type="ECO:0000256" key="4">
    <source>
        <dbReference type="ARBA" id="ARBA00023163"/>
    </source>
</evidence>
<keyword evidence="4" id="KW-0804">Transcription</keyword>
<accession>C8XB34</accession>
<keyword evidence="3" id="KW-0238">DNA-binding</keyword>
<feature type="domain" description="HTH lysR-type" evidence="5">
    <location>
        <begin position="3"/>
        <end position="60"/>
    </location>
</feature>
<dbReference type="RefSeq" id="WP_015750134.1">
    <property type="nucleotide sequence ID" value="NC_013235.1"/>
</dbReference>
<evidence type="ECO:0000313" key="7">
    <source>
        <dbReference type="Proteomes" id="UP000002218"/>
    </source>
</evidence>
<dbReference type="InterPro" id="IPR005119">
    <property type="entry name" value="LysR_subst-bd"/>
</dbReference>
<dbReference type="Pfam" id="PF03466">
    <property type="entry name" value="LysR_substrate"/>
    <property type="match status" value="1"/>
</dbReference>
<dbReference type="GO" id="GO:0032993">
    <property type="term" value="C:protein-DNA complex"/>
    <property type="evidence" value="ECO:0007669"/>
    <property type="project" value="TreeGrafter"/>
</dbReference>
<dbReference type="OrthoDB" id="3181812at2"/>
<name>C8XB34_NAKMY</name>
<dbReference type="Gene3D" id="3.40.190.10">
    <property type="entry name" value="Periplasmic binding protein-like II"/>
    <property type="match status" value="1"/>
</dbReference>